<dbReference type="GO" id="GO:0022857">
    <property type="term" value="F:transmembrane transporter activity"/>
    <property type="evidence" value="ECO:0007669"/>
    <property type="project" value="InterPro"/>
</dbReference>
<feature type="transmembrane region" description="Helical" evidence="7">
    <location>
        <begin position="285"/>
        <end position="307"/>
    </location>
</feature>
<dbReference type="InterPro" id="IPR050171">
    <property type="entry name" value="MFS_Transporters"/>
</dbReference>
<feature type="transmembrane region" description="Helical" evidence="7">
    <location>
        <begin position="232"/>
        <end position="251"/>
    </location>
</feature>
<feature type="transmembrane region" description="Helical" evidence="7">
    <location>
        <begin position="129"/>
        <end position="149"/>
    </location>
</feature>
<dbReference type="PANTHER" id="PTHR23517">
    <property type="entry name" value="RESISTANCE PROTEIN MDTM, PUTATIVE-RELATED-RELATED"/>
    <property type="match status" value="1"/>
</dbReference>
<reference evidence="10" key="2">
    <citation type="journal article" date="2017" name="Genome Announc.">
        <title>Correction for Mirajkar et al., Complete Genome Sequence of Brachyspira hyodysenteriae Type Strain B78 (ATCC 27164).</title>
        <authorList>
            <person name="Mirajkar N.S."/>
            <person name="Johnson T.J."/>
            <person name="Gebhart C.J."/>
        </authorList>
    </citation>
    <scope>NUCLEOTIDE SEQUENCE [LARGE SCALE GENOMIC DNA]</scope>
    <source>
        <strain evidence="10">B78</strain>
    </source>
</reference>
<dbReference type="AlphaFoldDB" id="A0A3B6VPD5"/>
<dbReference type="InterPro" id="IPR011701">
    <property type="entry name" value="MFS"/>
</dbReference>
<evidence type="ECO:0000259" key="8">
    <source>
        <dbReference type="PROSITE" id="PS50850"/>
    </source>
</evidence>
<keyword evidence="3" id="KW-1003">Cell membrane</keyword>
<evidence type="ECO:0000256" key="2">
    <source>
        <dbReference type="ARBA" id="ARBA00022448"/>
    </source>
</evidence>
<evidence type="ECO:0000256" key="1">
    <source>
        <dbReference type="ARBA" id="ARBA00004651"/>
    </source>
</evidence>
<accession>A0A3B6VPD5</accession>
<feature type="transmembrane region" description="Helical" evidence="7">
    <location>
        <begin position="319"/>
        <end position="339"/>
    </location>
</feature>
<dbReference type="InterPro" id="IPR020846">
    <property type="entry name" value="MFS_dom"/>
</dbReference>
<dbReference type="EMBL" id="CP015910">
    <property type="protein sequence ID" value="ANN62615.1"/>
    <property type="molecule type" value="Genomic_DNA"/>
</dbReference>
<evidence type="ECO:0000256" key="7">
    <source>
        <dbReference type="SAM" id="Phobius"/>
    </source>
</evidence>
<reference evidence="10" key="1">
    <citation type="journal article" date="2016" name="Genome Announc.">
        <title>Complete Genome Sequence of Brachyspira hyodysenteriae Type Strain B78 (ATCC 27164).</title>
        <authorList>
            <person name="Mirajkar N.S."/>
            <person name="Johnson T.J."/>
            <person name="Gebhart C.J."/>
        </authorList>
    </citation>
    <scope>NUCLEOTIDE SEQUENCE [LARGE SCALE GENOMIC DNA]</scope>
    <source>
        <strain evidence="10">B78</strain>
    </source>
</reference>
<keyword evidence="4 7" id="KW-0812">Transmembrane</keyword>
<evidence type="ECO:0000256" key="3">
    <source>
        <dbReference type="ARBA" id="ARBA00022475"/>
    </source>
</evidence>
<keyword evidence="2" id="KW-0813">Transport</keyword>
<dbReference type="Pfam" id="PF07690">
    <property type="entry name" value="MFS_1"/>
    <property type="match status" value="1"/>
</dbReference>
<dbReference type="OrthoDB" id="9607at2"/>
<dbReference type="Proteomes" id="UP000092328">
    <property type="component" value="Chromosome"/>
</dbReference>
<feature type="transmembrane region" description="Helical" evidence="7">
    <location>
        <begin position="36"/>
        <end position="55"/>
    </location>
</feature>
<comment type="subcellular location">
    <subcellularLocation>
        <location evidence="1">Cell membrane</location>
        <topology evidence="1">Multi-pass membrane protein</topology>
    </subcellularLocation>
</comment>
<feature type="domain" description="Major facilitator superfamily (MFS) profile" evidence="8">
    <location>
        <begin position="1"/>
        <end position="375"/>
    </location>
</feature>
<dbReference type="PROSITE" id="PS50850">
    <property type="entry name" value="MFS"/>
    <property type="match status" value="1"/>
</dbReference>
<feature type="transmembrane region" description="Helical" evidence="7">
    <location>
        <begin position="351"/>
        <end position="372"/>
    </location>
</feature>
<keyword evidence="10" id="KW-1185">Reference proteome</keyword>
<organism evidence="9 10">
    <name type="scientific">Brachyspira hyodysenteriae ATCC 27164</name>
    <dbReference type="NCBI Taxonomy" id="1266923"/>
    <lineage>
        <taxon>Bacteria</taxon>
        <taxon>Pseudomonadati</taxon>
        <taxon>Spirochaetota</taxon>
        <taxon>Spirochaetia</taxon>
        <taxon>Brachyspirales</taxon>
        <taxon>Brachyspiraceae</taxon>
        <taxon>Brachyspira</taxon>
    </lineage>
</organism>
<evidence type="ECO:0000313" key="10">
    <source>
        <dbReference type="Proteomes" id="UP000092328"/>
    </source>
</evidence>
<evidence type="ECO:0000256" key="5">
    <source>
        <dbReference type="ARBA" id="ARBA00022989"/>
    </source>
</evidence>
<evidence type="ECO:0000256" key="6">
    <source>
        <dbReference type="ARBA" id="ARBA00023136"/>
    </source>
</evidence>
<dbReference type="GO" id="GO:0005886">
    <property type="term" value="C:plasma membrane"/>
    <property type="evidence" value="ECO:0007669"/>
    <property type="project" value="UniProtKB-SubCell"/>
</dbReference>
<proteinExistence type="predicted"/>
<feature type="transmembrane region" description="Helical" evidence="7">
    <location>
        <begin position="5"/>
        <end position="24"/>
    </location>
</feature>
<dbReference type="KEGG" id="bhd:BHYOB78_01690"/>
<evidence type="ECO:0000313" key="9">
    <source>
        <dbReference type="EMBL" id="ANN62615.1"/>
    </source>
</evidence>
<dbReference type="SUPFAM" id="SSF103473">
    <property type="entry name" value="MFS general substrate transporter"/>
    <property type="match status" value="1"/>
</dbReference>
<feature type="transmembrane region" description="Helical" evidence="7">
    <location>
        <begin position="91"/>
        <end position="117"/>
    </location>
</feature>
<sequence>MSNLLFIIMTLLWLSLYVYIPYQVPYLSSININSSMIGIIIGLYGAAQMFLKFPFGLLNDYVGKCKIFILLAGLLTSIGAVIRLFNLNASGFLIGGILCGISASIWTVFMVLYASYFDKSEEYKATSKSLVASVTGMFLAFLIAAFSYNKFGMKFLLYVSAVSGALVFILGIFLQDKKNSKKLSIKGLFSVIKNKRLIVFSLLAIVMQGIQMAAVISFTLNRIKELGGTDQNVGMASIVSMFFAILGAFAPSRIKNEDNIRKYIPIFFVIMALYCIAVISSSNVFIIIGSQIFGGFSSGILASLLTSESIKEIDIEKKSSAMGFFQSTYSFGIFIFPIITGKLIDIYSINIAYIVLALISFLSAATAIIYYIKNRYEKIIK</sequence>
<dbReference type="Gene3D" id="1.20.1250.20">
    <property type="entry name" value="MFS general substrate transporter like domains"/>
    <property type="match status" value="1"/>
</dbReference>
<feature type="transmembrane region" description="Helical" evidence="7">
    <location>
        <begin position="67"/>
        <end position="85"/>
    </location>
</feature>
<dbReference type="RefSeq" id="WP_020063445.1">
    <property type="nucleotide sequence ID" value="NZ_CP015910.2"/>
</dbReference>
<protein>
    <submittedName>
        <fullName evidence="9">MFS transporter</fullName>
    </submittedName>
</protein>
<feature type="transmembrane region" description="Helical" evidence="7">
    <location>
        <begin position="155"/>
        <end position="176"/>
    </location>
</feature>
<feature type="transmembrane region" description="Helical" evidence="7">
    <location>
        <begin position="197"/>
        <end position="220"/>
    </location>
</feature>
<name>A0A3B6VPD5_BRAHO</name>
<feature type="transmembrane region" description="Helical" evidence="7">
    <location>
        <begin position="263"/>
        <end position="279"/>
    </location>
</feature>
<gene>
    <name evidence="9" type="ORF">BHYOB78_01690</name>
</gene>
<keyword evidence="5 7" id="KW-1133">Transmembrane helix</keyword>
<dbReference type="InterPro" id="IPR036259">
    <property type="entry name" value="MFS_trans_sf"/>
</dbReference>
<keyword evidence="6 7" id="KW-0472">Membrane</keyword>
<evidence type="ECO:0000256" key="4">
    <source>
        <dbReference type="ARBA" id="ARBA00022692"/>
    </source>
</evidence>